<comment type="caution">
    <text evidence="1">The sequence shown here is derived from an EMBL/GenBank/DDBJ whole genome shotgun (WGS) entry which is preliminary data.</text>
</comment>
<proteinExistence type="predicted"/>
<sequence>MLTQRRRGSNLYPYCPFYNPIECGFETYSHVSPQGRGGVWDAVHLPDMPVNIGGKKFT</sequence>
<organism evidence="1 2">
    <name type="scientific">Phytophthora nicotianae P1976</name>
    <dbReference type="NCBI Taxonomy" id="1317066"/>
    <lineage>
        <taxon>Eukaryota</taxon>
        <taxon>Sar</taxon>
        <taxon>Stramenopiles</taxon>
        <taxon>Oomycota</taxon>
        <taxon>Peronosporomycetes</taxon>
        <taxon>Peronosporales</taxon>
        <taxon>Peronosporaceae</taxon>
        <taxon>Phytophthora</taxon>
    </lineage>
</organism>
<accession>A0A081AMW2</accession>
<dbReference type="Proteomes" id="UP000028582">
    <property type="component" value="Unassembled WGS sequence"/>
</dbReference>
<dbReference type="EMBL" id="ANJA01001009">
    <property type="protein sequence ID" value="ETO80223.1"/>
    <property type="molecule type" value="Genomic_DNA"/>
</dbReference>
<reference evidence="1 2" key="1">
    <citation type="submission" date="2013-11" db="EMBL/GenBank/DDBJ databases">
        <title>The Genome Sequence of Phytophthora parasitica P1976.</title>
        <authorList>
            <consortium name="The Broad Institute Genomics Platform"/>
            <person name="Russ C."/>
            <person name="Tyler B."/>
            <person name="Panabieres F."/>
            <person name="Shan W."/>
            <person name="Tripathy S."/>
            <person name="Grunwald N."/>
            <person name="Machado M."/>
            <person name="Johnson C.S."/>
            <person name="Walker B."/>
            <person name="Young S."/>
            <person name="Zeng Q."/>
            <person name="Gargeya S."/>
            <person name="Fitzgerald M."/>
            <person name="Haas B."/>
            <person name="Abouelleil A."/>
            <person name="Allen A.W."/>
            <person name="Alvarado L."/>
            <person name="Arachchi H.M."/>
            <person name="Berlin A.M."/>
            <person name="Chapman S.B."/>
            <person name="Gainer-Dewar J."/>
            <person name="Goldberg J."/>
            <person name="Griggs A."/>
            <person name="Gujja S."/>
            <person name="Hansen M."/>
            <person name="Howarth C."/>
            <person name="Imamovic A."/>
            <person name="Ireland A."/>
            <person name="Larimer J."/>
            <person name="McCowan C."/>
            <person name="Murphy C."/>
            <person name="Pearson M."/>
            <person name="Poon T.W."/>
            <person name="Priest M."/>
            <person name="Roberts A."/>
            <person name="Saif S."/>
            <person name="Shea T."/>
            <person name="Sisk P."/>
            <person name="Sykes S."/>
            <person name="Wortman J."/>
            <person name="Nusbaum C."/>
            <person name="Birren B."/>
        </authorList>
    </citation>
    <scope>NUCLEOTIDE SEQUENCE [LARGE SCALE GENOMIC DNA]</scope>
    <source>
        <strain evidence="1 2">P1976</strain>
    </source>
</reference>
<dbReference type="AlphaFoldDB" id="A0A081AMW2"/>
<evidence type="ECO:0000313" key="2">
    <source>
        <dbReference type="Proteomes" id="UP000028582"/>
    </source>
</evidence>
<gene>
    <name evidence="1" type="ORF">F444_05202</name>
</gene>
<protein>
    <submittedName>
        <fullName evidence="1">Uncharacterized protein</fullName>
    </submittedName>
</protein>
<evidence type="ECO:0000313" key="1">
    <source>
        <dbReference type="EMBL" id="ETO80223.1"/>
    </source>
</evidence>
<name>A0A081AMW2_PHYNI</name>